<evidence type="ECO:0000259" key="6">
    <source>
        <dbReference type="Pfam" id="PF04542"/>
    </source>
</evidence>
<keyword evidence="3" id="KW-0731">Sigma factor</keyword>
<organism evidence="8 9">
    <name type="scientific">Nocardioides conyzicola</name>
    <dbReference type="NCBI Taxonomy" id="1651781"/>
    <lineage>
        <taxon>Bacteria</taxon>
        <taxon>Bacillati</taxon>
        <taxon>Actinomycetota</taxon>
        <taxon>Actinomycetes</taxon>
        <taxon>Propionibacteriales</taxon>
        <taxon>Nocardioidaceae</taxon>
        <taxon>Nocardioides</taxon>
    </lineage>
</organism>
<dbReference type="Gene3D" id="1.10.1740.10">
    <property type="match status" value="1"/>
</dbReference>
<keyword evidence="5" id="KW-0804">Transcription</keyword>
<dbReference type="Pfam" id="PF04542">
    <property type="entry name" value="Sigma70_r2"/>
    <property type="match status" value="1"/>
</dbReference>
<evidence type="ECO:0000256" key="3">
    <source>
        <dbReference type="ARBA" id="ARBA00023082"/>
    </source>
</evidence>
<name>A0ABP8X289_9ACTN</name>
<comment type="similarity">
    <text evidence="1">Belongs to the sigma-70 factor family. ECF subfamily.</text>
</comment>
<evidence type="ECO:0000313" key="8">
    <source>
        <dbReference type="EMBL" id="GAA4698585.1"/>
    </source>
</evidence>
<evidence type="ECO:0000259" key="7">
    <source>
        <dbReference type="Pfam" id="PF08281"/>
    </source>
</evidence>
<feature type="domain" description="RNA polymerase sigma factor 70 region 4 type 2" evidence="7">
    <location>
        <begin position="125"/>
        <end position="175"/>
    </location>
</feature>
<keyword evidence="2" id="KW-0805">Transcription regulation</keyword>
<dbReference type="PANTHER" id="PTHR43133:SF8">
    <property type="entry name" value="RNA POLYMERASE SIGMA FACTOR HI_1459-RELATED"/>
    <property type="match status" value="1"/>
</dbReference>
<dbReference type="InterPro" id="IPR036388">
    <property type="entry name" value="WH-like_DNA-bd_sf"/>
</dbReference>
<dbReference type="SUPFAM" id="SSF88946">
    <property type="entry name" value="Sigma2 domain of RNA polymerase sigma factors"/>
    <property type="match status" value="1"/>
</dbReference>
<dbReference type="InterPro" id="IPR013249">
    <property type="entry name" value="RNA_pol_sigma70_r4_t2"/>
</dbReference>
<dbReference type="InterPro" id="IPR039425">
    <property type="entry name" value="RNA_pol_sigma-70-like"/>
</dbReference>
<dbReference type="Pfam" id="PF08281">
    <property type="entry name" value="Sigma70_r4_2"/>
    <property type="match status" value="1"/>
</dbReference>
<dbReference type="InterPro" id="IPR013324">
    <property type="entry name" value="RNA_pol_sigma_r3/r4-like"/>
</dbReference>
<accession>A0ABP8X289</accession>
<dbReference type="RefSeq" id="WP_345520470.1">
    <property type="nucleotide sequence ID" value="NZ_BAABKM010000002.1"/>
</dbReference>
<dbReference type="InterPro" id="IPR007627">
    <property type="entry name" value="RNA_pol_sigma70_r2"/>
</dbReference>
<proteinExistence type="inferred from homology"/>
<dbReference type="InterPro" id="IPR014284">
    <property type="entry name" value="RNA_pol_sigma-70_dom"/>
</dbReference>
<keyword evidence="9" id="KW-1185">Reference proteome</keyword>
<keyword evidence="4" id="KW-0238">DNA-binding</keyword>
<evidence type="ECO:0000256" key="2">
    <source>
        <dbReference type="ARBA" id="ARBA00023015"/>
    </source>
</evidence>
<evidence type="ECO:0000256" key="4">
    <source>
        <dbReference type="ARBA" id="ARBA00023125"/>
    </source>
</evidence>
<dbReference type="SUPFAM" id="SSF88659">
    <property type="entry name" value="Sigma3 and sigma4 domains of RNA polymerase sigma factors"/>
    <property type="match status" value="1"/>
</dbReference>
<dbReference type="EMBL" id="BAABKM010000002">
    <property type="protein sequence ID" value="GAA4698585.1"/>
    <property type="molecule type" value="Genomic_DNA"/>
</dbReference>
<comment type="caution">
    <text evidence="8">The sequence shown here is derived from an EMBL/GenBank/DDBJ whole genome shotgun (WGS) entry which is preliminary data.</text>
</comment>
<gene>
    <name evidence="8" type="ORF">GCM10023349_13430</name>
</gene>
<dbReference type="Gene3D" id="1.10.10.10">
    <property type="entry name" value="Winged helix-like DNA-binding domain superfamily/Winged helix DNA-binding domain"/>
    <property type="match status" value="1"/>
</dbReference>
<dbReference type="InterPro" id="IPR013325">
    <property type="entry name" value="RNA_pol_sigma_r2"/>
</dbReference>
<dbReference type="PANTHER" id="PTHR43133">
    <property type="entry name" value="RNA POLYMERASE ECF-TYPE SIGMA FACTO"/>
    <property type="match status" value="1"/>
</dbReference>
<dbReference type="NCBIfam" id="TIGR02937">
    <property type="entry name" value="sigma70-ECF"/>
    <property type="match status" value="1"/>
</dbReference>
<feature type="domain" description="RNA polymerase sigma-70 region 2" evidence="6">
    <location>
        <begin position="24"/>
        <end position="90"/>
    </location>
</feature>
<reference evidence="9" key="1">
    <citation type="journal article" date="2019" name="Int. J. Syst. Evol. Microbiol.">
        <title>The Global Catalogue of Microorganisms (GCM) 10K type strain sequencing project: providing services to taxonomists for standard genome sequencing and annotation.</title>
        <authorList>
            <consortium name="The Broad Institute Genomics Platform"/>
            <consortium name="The Broad Institute Genome Sequencing Center for Infectious Disease"/>
            <person name="Wu L."/>
            <person name="Ma J."/>
        </authorList>
    </citation>
    <scope>NUCLEOTIDE SEQUENCE [LARGE SCALE GENOMIC DNA]</scope>
    <source>
        <strain evidence="9">JCM 18531</strain>
    </source>
</reference>
<evidence type="ECO:0000256" key="1">
    <source>
        <dbReference type="ARBA" id="ARBA00010641"/>
    </source>
</evidence>
<evidence type="ECO:0000313" key="9">
    <source>
        <dbReference type="Proteomes" id="UP001499974"/>
    </source>
</evidence>
<sequence length="196" mass="20879">MVRAQGDELVARARDGDEAAWAELYGDHAERLVVWLRHLHHEDPASDAEDIAAEAWLTAARRVADFEGDRHDFAGWLFGIARNVSRSRYRVSHARRTTPLAADQLEAASGGTGDPAPQVVGADLARRLVATLPEREAQVVACIDVVGLDVAATSLALGISATAVRVAHHRGLRRLRKLVAAGGTAVDVTIGGVSGM</sequence>
<evidence type="ECO:0000256" key="5">
    <source>
        <dbReference type="ARBA" id="ARBA00023163"/>
    </source>
</evidence>
<dbReference type="Proteomes" id="UP001499974">
    <property type="component" value="Unassembled WGS sequence"/>
</dbReference>
<protein>
    <submittedName>
        <fullName evidence="8">RNA polymerase sigma factor</fullName>
    </submittedName>
</protein>